<sequence length="414" mass="47828">MKFLLFITPTIPATFEERERLRPVGRDNDKYQEMLTEVREIAQLADEVGFDVLSTTEHHFHSEGFEISVAPLLLYADLAARTERIKFSPLGLVLPSWDPLRVAEELAMLDHLTKGRIYAGFARGFQDRWLNVMGQHTRVRGTPMDGSATDEHNRAVYEEYMKIVKMAWTQETIDFDGEYYQVPFPYEQGITRWPAQEWTRKYGAPGELDEDGVIRRVSVVPAPYQQPHPPLMQPFSLSEKTIRYTARENIVPWILGPRPEKFVELCRAYQETAAEHGRDLKLGEGVGAIRSMHFADTPEELYEITERTTYAAFNEYLGDFGFWEAFRLAEDDEKYPGRMLPKSEWTVQRMFDSKYAIGGTPEQVREQVAEVASCYGNGGELSWFGLYVEQGLMPLEETKKQLRLFGEHVISHYR</sequence>
<dbReference type="AlphaFoldDB" id="A0A1D7YH44"/>
<dbReference type="InterPro" id="IPR036661">
    <property type="entry name" value="Luciferase-like_sf"/>
</dbReference>
<dbReference type="PANTHER" id="PTHR30137">
    <property type="entry name" value="LUCIFERASE-LIKE MONOOXYGENASE"/>
    <property type="match status" value="1"/>
</dbReference>
<dbReference type="GO" id="GO:0016705">
    <property type="term" value="F:oxidoreductase activity, acting on paired donors, with incorporation or reduction of molecular oxygen"/>
    <property type="evidence" value="ECO:0007669"/>
    <property type="project" value="InterPro"/>
</dbReference>
<dbReference type="PANTHER" id="PTHR30137:SF8">
    <property type="entry name" value="BLR5498 PROTEIN"/>
    <property type="match status" value="1"/>
</dbReference>
<dbReference type="Gene3D" id="3.20.20.30">
    <property type="entry name" value="Luciferase-like domain"/>
    <property type="match status" value="1"/>
</dbReference>
<dbReference type="KEGG" id="spun:BFF78_29680"/>
<dbReference type="SUPFAM" id="SSF51679">
    <property type="entry name" value="Bacterial luciferase-like"/>
    <property type="match status" value="1"/>
</dbReference>
<evidence type="ECO:0000313" key="5">
    <source>
        <dbReference type="Proteomes" id="UP000094960"/>
    </source>
</evidence>
<protein>
    <recommendedName>
        <fullName evidence="3">Luciferase-like domain-containing protein</fullName>
    </recommendedName>
</protein>
<feature type="domain" description="Luciferase-like" evidence="3">
    <location>
        <begin position="28"/>
        <end position="373"/>
    </location>
</feature>
<name>A0A1D7YH44_9ACTN</name>
<reference evidence="5" key="1">
    <citation type="submission" date="2016-09" db="EMBL/GenBank/DDBJ databases">
        <title>Streptomyces puniciscabiei strain:TW1S1 Genome sequencing and assembly.</title>
        <authorList>
            <person name="Kim M.-K."/>
            <person name="Kim S.B."/>
        </authorList>
    </citation>
    <scope>NUCLEOTIDE SEQUENCE [LARGE SCALE GENOMIC DNA]</scope>
    <source>
        <strain evidence="5">TW1S1</strain>
    </source>
</reference>
<accession>A0A1D7YH44</accession>
<evidence type="ECO:0000256" key="2">
    <source>
        <dbReference type="ARBA" id="ARBA00023033"/>
    </source>
</evidence>
<keyword evidence="2" id="KW-0503">Monooxygenase</keyword>
<dbReference type="RefSeq" id="WP_069781215.1">
    <property type="nucleotide sequence ID" value="NZ_CP017248.1"/>
</dbReference>
<evidence type="ECO:0000313" key="4">
    <source>
        <dbReference type="EMBL" id="AOR34669.1"/>
    </source>
</evidence>
<dbReference type="Proteomes" id="UP000094960">
    <property type="component" value="Chromosome"/>
</dbReference>
<evidence type="ECO:0000256" key="1">
    <source>
        <dbReference type="ARBA" id="ARBA00023002"/>
    </source>
</evidence>
<organism evidence="4 5">
    <name type="scientific">Streptomyces fodineus</name>
    <dbReference type="NCBI Taxonomy" id="1904616"/>
    <lineage>
        <taxon>Bacteria</taxon>
        <taxon>Bacillati</taxon>
        <taxon>Actinomycetota</taxon>
        <taxon>Actinomycetes</taxon>
        <taxon>Kitasatosporales</taxon>
        <taxon>Streptomycetaceae</taxon>
        <taxon>Streptomyces</taxon>
    </lineage>
</organism>
<keyword evidence="1" id="KW-0560">Oxidoreductase</keyword>
<proteinExistence type="predicted"/>
<gene>
    <name evidence="4" type="ORF">BFF78_29680</name>
</gene>
<dbReference type="Pfam" id="PF00296">
    <property type="entry name" value="Bac_luciferase"/>
    <property type="match status" value="1"/>
</dbReference>
<keyword evidence="5" id="KW-1185">Reference proteome</keyword>
<evidence type="ECO:0000259" key="3">
    <source>
        <dbReference type="Pfam" id="PF00296"/>
    </source>
</evidence>
<dbReference type="InterPro" id="IPR011251">
    <property type="entry name" value="Luciferase-like_dom"/>
</dbReference>
<dbReference type="EMBL" id="CP017248">
    <property type="protein sequence ID" value="AOR34669.1"/>
    <property type="molecule type" value="Genomic_DNA"/>
</dbReference>
<dbReference type="InterPro" id="IPR050766">
    <property type="entry name" value="Bact_Lucif_Oxidored"/>
</dbReference>
<dbReference type="GO" id="GO:0004497">
    <property type="term" value="F:monooxygenase activity"/>
    <property type="evidence" value="ECO:0007669"/>
    <property type="project" value="UniProtKB-KW"/>
</dbReference>
<dbReference type="GO" id="GO:0005829">
    <property type="term" value="C:cytosol"/>
    <property type="evidence" value="ECO:0007669"/>
    <property type="project" value="TreeGrafter"/>
</dbReference>